<proteinExistence type="predicted"/>
<protein>
    <submittedName>
        <fullName evidence="1">Uncharacterized protein</fullName>
    </submittedName>
</protein>
<sequence length="94" mass="10627">MPIQRPDKQKTISQDEIKAVRKIMEILEKSDINKDGCYTKSELKKALKDLHAYVPGWRAMRCLDKVDANNDGQISGDEIDTLVDYLLAKGFGNS</sequence>
<evidence type="ECO:0000313" key="1">
    <source>
        <dbReference type="EMBL" id="CAJ2675437.1"/>
    </source>
</evidence>
<dbReference type="EMBL" id="CASHSV030000716">
    <property type="protein sequence ID" value="CAJ2675437.1"/>
    <property type="molecule type" value="Genomic_DNA"/>
</dbReference>
<name>A0ACB0M7R1_TRIPR</name>
<comment type="caution">
    <text evidence="1">The sequence shown here is derived from an EMBL/GenBank/DDBJ whole genome shotgun (WGS) entry which is preliminary data.</text>
</comment>
<dbReference type="Proteomes" id="UP001177021">
    <property type="component" value="Unassembled WGS sequence"/>
</dbReference>
<accession>A0ACB0M7R1</accession>
<keyword evidence="2" id="KW-1185">Reference proteome</keyword>
<gene>
    <name evidence="1" type="ORF">MILVUS5_LOCUS38463</name>
</gene>
<organism evidence="1 2">
    <name type="scientific">Trifolium pratense</name>
    <name type="common">Red clover</name>
    <dbReference type="NCBI Taxonomy" id="57577"/>
    <lineage>
        <taxon>Eukaryota</taxon>
        <taxon>Viridiplantae</taxon>
        <taxon>Streptophyta</taxon>
        <taxon>Embryophyta</taxon>
        <taxon>Tracheophyta</taxon>
        <taxon>Spermatophyta</taxon>
        <taxon>Magnoliopsida</taxon>
        <taxon>eudicotyledons</taxon>
        <taxon>Gunneridae</taxon>
        <taxon>Pentapetalae</taxon>
        <taxon>rosids</taxon>
        <taxon>fabids</taxon>
        <taxon>Fabales</taxon>
        <taxon>Fabaceae</taxon>
        <taxon>Papilionoideae</taxon>
        <taxon>50 kb inversion clade</taxon>
        <taxon>NPAAA clade</taxon>
        <taxon>Hologalegina</taxon>
        <taxon>IRL clade</taxon>
        <taxon>Trifolieae</taxon>
        <taxon>Trifolium</taxon>
    </lineage>
</organism>
<evidence type="ECO:0000313" key="2">
    <source>
        <dbReference type="Proteomes" id="UP001177021"/>
    </source>
</evidence>
<reference evidence="1" key="1">
    <citation type="submission" date="2023-10" db="EMBL/GenBank/DDBJ databases">
        <authorList>
            <person name="Rodriguez Cubillos JULIANA M."/>
            <person name="De Vega J."/>
        </authorList>
    </citation>
    <scope>NUCLEOTIDE SEQUENCE</scope>
</reference>